<dbReference type="SUPFAM" id="SSF51197">
    <property type="entry name" value="Clavaminate synthase-like"/>
    <property type="match status" value="1"/>
</dbReference>
<comment type="caution">
    <text evidence="1">The sequence shown here is derived from an EMBL/GenBank/DDBJ whole genome shotgun (WGS) entry which is preliminary data.</text>
</comment>
<protein>
    <recommendedName>
        <fullName evidence="3">YhcH/YjgK/YiaL family protein</fullName>
    </recommendedName>
</protein>
<dbReference type="NCBIfam" id="TIGR00022">
    <property type="entry name" value="YhcH/YjgK/YiaL family protein"/>
    <property type="match status" value="1"/>
</dbReference>
<evidence type="ECO:0000313" key="2">
    <source>
        <dbReference type="Proteomes" id="UP000190867"/>
    </source>
</evidence>
<organism evidence="1 2">
    <name type="scientific">Haemophilus paracuniculus</name>
    <dbReference type="NCBI Taxonomy" id="734"/>
    <lineage>
        <taxon>Bacteria</taxon>
        <taxon>Pseudomonadati</taxon>
        <taxon>Pseudomonadota</taxon>
        <taxon>Gammaproteobacteria</taxon>
        <taxon>Pasteurellales</taxon>
        <taxon>Pasteurellaceae</taxon>
        <taxon>Haemophilus</taxon>
    </lineage>
</organism>
<proteinExistence type="predicted"/>
<dbReference type="Gene3D" id="2.60.120.370">
    <property type="entry name" value="YhcH/YjgK/YiaL"/>
    <property type="match status" value="1"/>
</dbReference>
<dbReference type="RefSeq" id="WP_078237148.1">
    <property type="nucleotide sequence ID" value="NZ_MUYA01000008.1"/>
</dbReference>
<evidence type="ECO:0008006" key="3">
    <source>
        <dbReference type="Google" id="ProtNLM"/>
    </source>
</evidence>
<dbReference type="InterPro" id="IPR004375">
    <property type="entry name" value="NanQ/TabA/YiaL"/>
</dbReference>
<sequence length="156" mass="17746">MFFGHLSAVNLKQYPAAIQFALNYLKNTDFDQLDVGRYPLKGDRIYVQVLDLTTQPKAEILPEVHRHYLDVQYLHRGNEIIGFAPDLGNNPIAIPYSAERDILRYQSAENESDLIMQAGSFAVFFPEDIHRPACIHGEQSEIRKVVVKIAMSEIEG</sequence>
<dbReference type="Proteomes" id="UP000190867">
    <property type="component" value="Unassembled WGS sequence"/>
</dbReference>
<keyword evidence="2" id="KW-1185">Reference proteome</keyword>
<dbReference type="GO" id="GO:0005829">
    <property type="term" value="C:cytosol"/>
    <property type="evidence" value="ECO:0007669"/>
    <property type="project" value="TreeGrafter"/>
</dbReference>
<dbReference type="PANTHER" id="PTHR34986:SF1">
    <property type="entry name" value="PROTEIN YIAL"/>
    <property type="match status" value="1"/>
</dbReference>
<evidence type="ECO:0000313" key="1">
    <source>
        <dbReference type="EMBL" id="OOR99001.1"/>
    </source>
</evidence>
<dbReference type="EMBL" id="MUYA01000008">
    <property type="protein sequence ID" value="OOR99001.1"/>
    <property type="molecule type" value="Genomic_DNA"/>
</dbReference>
<dbReference type="Pfam" id="PF04074">
    <property type="entry name" value="DUF386"/>
    <property type="match status" value="1"/>
</dbReference>
<dbReference type="AlphaFoldDB" id="A0A1T0ASU4"/>
<reference evidence="1 2" key="1">
    <citation type="submission" date="2017-02" db="EMBL/GenBank/DDBJ databases">
        <title>Draft genome sequence of Haemophilus paracuniculus CCUG 43573 type strain.</title>
        <authorList>
            <person name="Engstrom-Jakobsson H."/>
            <person name="Salva-Serra F."/>
            <person name="Thorell K."/>
            <person name="Gonzales-Siles L."/>
            <person name="Karlsson R."/>
            <person name="Boulund F."/>
            <person name="Engstrand L."/>
            <person name="Kristiansson E."/>
            <person name="Moore E."/>
        </authorList>
    </citation>
    <scope>NUCLEOTIDE SEQUENCE [LARGE SCALE GENOMIC DNA]</scope>
    <source>
        <strain evidence="1 2">CCUG 43573</strain>
    </source>
</reference>
<name>A0A1T0ASU4_9PAST</name>
<accession>A0A1T0ASU4</accession>
<dbReference type="PANTHER" id="PTHR34986">
    <property type="entry name" value="EVOLVED BETA-GALACTOSIDASE SUBUNIT BETA"/>
    <property type="match status" value="1"/>
</dbReference>
<gene>
    <name evidence="1" type="ORF">B0187_07010</name>
</gene>
<dbReference type="STRING" id="734.B0187_07010"/>
<dbReference type="InterPro" id="IPR037012">
    <property type="entry name" value="NanQ/TabA/YiaL_sf"/>
</dbReference>
<dbReference type="OrthoDB" id="6196468at2"/>